<dbReference type="InterPro" id="IPR002016">
    <property type="entry name" value="Haem_peroxidase"/>
</dbReference>
<dbReference type="GeneID" id="116189139"/>
<evidence type="ECO:0000256" key="2">
    <source>
        <dbReference type="ARBA" id="ARBA00002322"/>
    </source>
</evidence>
<feature type="binding site" evidence="12">
    <location>
        <position position="76"/>
    </location>
    <ligand>
        <name>Ca(2+)</name>
        <dbReference type="ChEBI" id="CHEBI:29108"/>
        <label>1</label>
    </ligand>
</feature>
<dbReference type="Gene3D" id="1.10.420.10">
    <property type="entry name" value="Peroxidase, domain 2"/>
    <property type="match status" value="1"/>
</dbReference>
<proteinExistence type="inferred from homology"/>
<gene>
    <name evidence="18" type="primary">LOC116189139</name>
</gene>
<feature type="site" description="Transition state stabilizer" evidence="13">
    <location>
        <position position="62"/>
    </location>
</feature>
<comment type="function">
    <text evidence="2">Removal of H(2)O(2), oxidation of toxic reductants, biosynthesis and degradation of lignin, suberization, auxin catabolism, response to environmental stresses such as wounding, pathogen attack and oxidative stress. These functions might be dependent on each isozyme/isoform in each plant tissue.</text>
</comment>
<evidence type="ECO:0000256" key="10">
    <source>
        <dbReference type="PIRSR" id="PIRSR600823-1"/>
    </source>
</evidence>
<dbReference type="InterPro" id="IPR019794">
    <property type="entry name" value="Peroxidases_AS"/>
</dbReference>
<evidence type="ECO:0000256" key="9">
    <source>
        <dbReference type="ARBA" id="ARBA00023157"/>
    </source>
</evidence>
<keyword evidence="15" id="KW-0376">Hydrogen peroxide</keyword>
<dbReference type="GO" id="GO:0006979">
    <property type="term" value="P:response to oxidative stress"/>
    <property type="evidence" value="ECO:0007669"/>
    <property type="project" value="UniProtKB-UniRule"/>
</dbReference>
<evidence type="ECO:0000256" key="14">
    <source>
        <dbReference type="PIRSR" id="PIRSR600823-5"/>
    </source>
</evidence>
<keyword evidence="17" id="KW-1185">Reference proteome</keyword>
<evidence type="ECO:0000256" key="13">
    <source>
        <dbReference type="PIRSR" id="PIRSR600823-4"/>
    </source>
</evidence>
<evidence type="ECO:0000259" key="16">
    <source>
        <dbReference type="PROSITE" id="PS50873"/>
    </source>
</evidence>
<feature type="active site" description="Proton acceptor" evidence="10">
    <location>
        <position position="66"/>
    </location>
</feature>
<feature type="domain" description="Plant heme peroxidase family profile" evidence="16">
    <location>
        <begin position="25"/>
        <end position="327"/>
    </location>
</feature>
<dbReference type="GO" id="GO:0005576">
    <property type="term" value="C:extracellular region"/>
    <property type="evidence" value="ECO:0007669"/>
    <property type="project" value="UniProtKB-SubCell"/>
</dbReference>
<feature type="disulfide bond" evidence="14">
    <location>
        <begin position="202"/>
        <end position="234"/>
    </location>
</feature>
<feature type="binding site" evidence="12">
    <location>
        <position position="250"/>
    </location>
    <ligand>
        <name>Ca(2+)</name>
        <dbReference type="ChEBI" id="CHEBI:29108"/>
        <label>2</label>
    </ligand>
</feature>
<dbReference type="InterPro" id="IPR033905">
    <property type="entry name" value="Secretory_peroxidase"/>
</dbReference>
<dbReference type="PRINTS" id="PR00461">
    <property type="entry name" value="PLPEROXIDASE"/>
</dbReference>
<organism evidence="17 18">
    <name type="scientific">Punica granatum</name>
    <name type="common">Pomegranate</name>
    <dbReference type="NCBI Taxonomy" id="22663"/>
    <lineage>
        <taxon>Eukaryota</taxon>
        <taxon>Viridiplantae</taxon>
        <taxon>Streptophyta</taxon>
        <taxon>Embryophyta</taxon>
        <taxon>Tracheophyta</taxon>
        <taxon>Spermatophyta</taxon>
        <taxon>Magnoliopsida</taxon>
        <taxon>eudicotyledons</taxon>
        <taxon>Gunneridae</taxon>
        <taxon>Pentapetalae</taxon>
        <taxon>rosids</taxon>
        <taxon>malvids</taxon>
        <taxon>Myrtales</taxon>
        <taxon>Lythraceae</taxon>
        <taxon>Punica</taxon>
    </lineage>
</organism>
<keyword evidence="4 15" id="KW-0575">Peroxidase</keyword>
<sequence>MQTFRALSFILAVSMLLMAAASARQLRTDFYNNTCLNVEHLVRSAVTRKFQLTDITAPATLRLFFHDCFVWGCDASVLLASPNNDAEKDHPIDLSLAGDGFNTVIKDKAVVDSNPQCRNKVSYADILALATRDVILLAGGPFYHVELGRRDGRISTKAIVEHGIPLPTFDLVQLNTSFGGHGLSQTDMIALSGGHIIGVSHCSHVFKRIYNFNLTHPIDPTLNLSYARHLREFCPRNMDPNKVIDMDPTTTHIFDNAYFKNLQNGSRLFSSDQALFTDLRSRPTVNFFALNNTAFREAFKTAMTKLGRVGVLMGSKGEIRINCTRPN</sequence>
<comment type="cofactor">
    <cofactor evidence="12 15">
        <name>heme b</name>
        <dbReference type="ChEBI" id="CHEBI:60344"/>
    </cofactor>
    <text evidence="12 15">Binds 1 heme b (iron(II)-protoporphyrin IX) group per subunit.</text>
</comment>
<dbReference type="Pfam" id="PF00141">
    <property type="entry name" value="peroxidase"/>
    <property type="match status" value="1"/>
</dbReference>
<keyword evidence="12 15" id="KW-0106">Calcium</keyword>
<dbReference type="GO" id="GO:0042744">
    <property type="term" value="P:hydrogen peroxide catabolic process"/>
    <property type="evidence" value="ECO:0007669"/>
    <property type="project" value="UniProtKB-KW"/>
</dbReference>
<feature type="binding site" evidence="12">
    <location>
        <position position="70"/>
    </location>
    <ligand>
        <name>Ca(2+)</name>
        <dbReference type="ChEBI" id="CHEBI:29108"/>
        <label>1</label>
    </ligand>
</feature>
<evidence type="ECO:0000256" key="15">
    <source>
        <dbReference type="RuleBase" id="RU362060"/>
    </source>
</evidence>
<keyword evidence="15" id="KW-0732">Signal</keyword>
<evidence type="ECO:0000256" key="3">
    <source>
        <dbReference type="ARBA" id="ARBA00012313"/>
    </source>
</evidence>
<dbReference type="EC" id="1.11.1.7" evidence="3 15"/>
<feature type="binding site" evidence="12">
    <location>
        <position position="67"/>
    </location>
    <ligand>
        <name>Ca(2+)</name>
        <dbReference type="ChEBI" id="CHEBI:29108"/>
        <label>1</label>
    </ligand>
</feature>
<dbReference type="InterPro" id="IPR000823">
    <property type="entry name" value="Peroxidase_pln"/>
</dbReference>
<dbReference type="AlphaFoldDB" id="A0A6P8BVZ7"/>
<dbReference type="PROSITE" id="PS50873">
    <property type="entry name" value="PEROXIDASE_4"/>
    <property type="match status" value="1"/>
</dbReference>
<keyword evidence="9 14" id="KW-1015">Disulfide bond</keyword>
<feature type="chain" id="PRO_5028502931" description="Peroxidase" evidence="15">
    <location>
        <begin position="24"/>
        <end position="327"/>
    </location>
</feature>
<accession>A0A6P8BVZ7</accession>
<dbReference type="Gene3D" id="1.10.520.10">
    <property type="match status" value="1"/>
</dbReference>
<evidence type="ECO:0000313" key="18">
    <source>
        <dbReference type="RefSeq" id="XP_031374530.1"/>
    </source>
</evidence>
<feature type="disulfide bond" evidence="14">
    <location>
        <begin position="68"/>
        <end position="73"/>
    </location>
</feature>
<dbReference type="PANTHER" id="PTHR31517:SF48">
    <property type="entry name" value="PEROXIDASE 16-RELATED"/>
    <property type="match status" value="1"/>
</dbReference>
<comment type="similarity">
    <text evidence="15">Belongs to the peroxidase family. Classical plant (class III) peroxidase subfamily.</text>
</comment>
<evidence type="ECO:0000256" key="1">
    <source>
        <dbReference type="ARBA" id="ARBA00000189"/>
    </source>
</evidence>
<feature type="binding site" evidence="12">
    <location>
        <position position="255"/>
    </location>
    <ligand>
        <name>Ca(2+)</name>
        <dbReference type="ChEBI" id="CHEBI:29108"/>
        <label>2</label>
    </ligand>
</feature>
<evidence type="ECO:0000256" key="12">
    <source>
        <dbReference type="PIRSR" id="PIRSR600823-3"/>
    </source>
</evidence>
<evidence type="ECO:0000256" key="5">
    <source>
        <dbReference type="ARBA" id="ARBA00022617"/>
    </source>
</evidence>
<dbReference type="Proteomes" id="UP000515151">
    <property type="component" value="Chromosome 8"/>
</dbReference>
<dbReference type="OrthoDB" id="2113341at2759"/>
<evidence type="ECO:0000256" key="11">
    <source>
        <dbReference type="PIRSR" id="PIRSR600823-2"/>
    </source>
</evidence>
<reference evidence="18" key="2">
    <citation type="submission" date="2025-08" db="UniProtKB">
        <authorList>
            <consortium name="RefSeq"/>
        </authorList>
    </citation>
    <scope>IDENTIFICATION</scope>
    <source>
        <tissue evidence="18">Leaf</tissue>
    </source>
</reference>
<dbReference type="GO" id="GO:0140825">
    <property type="term" value="F:lactoperoxidase activity"/>
    <property type="evidence" value="ECO:0007669"/>
    <property type="project" value="UniProtKB-EC"/>
</dbReference>
<keyword evidence="5 15" id="KW-0349">Heme</keyword>
<evidence type="ECO:0000313" key="17">
    <source>
        <dbReference type="Proteomes" id="UP000515151"/>
    </source>
</evidence>
<feature type="binding site" evidence="12">
    <location>
        <position position="72"/>
    </location>
    <ligand>
        <name>Ca(2+)</name>
        <dbReference type="ChEBI" id="CHEBI:29108"/>
        <label>1</label>
    </ligand>
</feature>
<comment type="subcellular location">
    <subcellularLocation>
        <location evidence="15">Secreted</location>
    </subcellularLocation>
</comment>
<feature type="binding site" description="axial binding residue" evidence="12">
    <location>
        <position position="195"/>
    </location>
    <ligand>
        <name>heme b</name>
        <dbReference type="ChEBI" id="CHEBI:60344"/>
    </ligand>
    <ligandPart>
        <name>Fe</name>
        <dbReference type="ChEBI" id="CHEBI:18248"/>
    </ligandPart>
</feature>
<feature type="binding site" evidence="12">
    <location>
        <position position="247"/>
    </location>
    <ligand>
        <name>Ca(2+)</name>
        <dbReference type="ChEBI" id="CHEBI:29108"/>
        <label>2</label>
    </ligand>
</feature>
<dbReference type="InterPro" id="IPR010255">
    <property type="entry name" value="Haem_peroxidase_sf"/>
</dbReference>
<feature type="binding site" evidence="11">
    <location>
        <position position="165"/>
    </location>
    <ligand>
        <name>substrate</name>
    </ligand>
</feature>
<evidence type="ECO:0000256" key="4">
    <source>
        <dbReference type="ARBA" id="ARBA00022559"/>
    </source>
</evidence>
<dbReference type="CDD" id="cd00693">
    <property type="entry name" value="secretory_peroxidase"/>
    <property type="match status" value="1"/>
</dbReference>
<comment type="cofactor">
    <cofactor evidence="12 15">
        <name>Ca(2+)</name>
        <dbReference type="ChEBI" id="CHEBI:29108"/>
    </cofactor>
    <text evidence="12 15">Binds 2 calcium ions per subunit.</text>
</comment>
<dbReference type="GO" id="GO:0020037">
    <property type="term" value="F:heme binding"/>
    <property type="evidence" value="ECO:0007669"/>
    <property type="project" value="UniProtKB-UniRule"/>
</dbReference>
<protein>
    <recommendedName>
        <fullName evidence="3 15">Peroxidase</fullName>
        <ecNumber evidence="3 15">1.11.1.7</ecNumber>
    </recommendedName>
</protein>
<dbReference type="SUPFAM" id="SSF48113">
    <property type="entry name" value="Heme-dependent peroxidases"/>
    <property type="match status" value="1"/>
</dbReference>
<feature type="binding site" evidence="12">
    <location>
        <position position="74"/>
    </location>
    <ligand>
        <name>Ca(2+)</name>
        <dbReference type="ChEBI" id="CHEBI:29108"/>
        <label>1</label>
    </ligand>
</feature>
<dbReference type="GO" id="GO:0046872">
    <property type="term" value="F:metal ion binding"/>
    <property type="evidence" value="ECO:0007669"/>
    <property type="project" value="UniProtKB-UniRule"/>
</dbReference>
<dbReference type="RefSeq" id="XP_031374530.1">
    <property type="nucleotide sequence ID" value="XM_031518670.1"/>
</dbReference>
<keyword evidence="8 12" id="KW-0408">Iron</keyword>
<feature type="signal peptide" evidence="15">
    <location>
        <begin position="1"/>
        <end position="23"/>
    </location>
</feature>
<feature type="binding site" evidence="12">
    <location>
        <position position="87"/>
    </location>
    <ligand>
        <name>Ca(2+)</name>
        <dbReference type="ChEBI" id="CHEBI:29108"/>
        <label>1</label>
    </ligand>
</feature>
<name>A0A6P8BVZ7_PUNGR</name>
<dbReference type="FunFam" id="1.10.420.10:FF:000001">
    <property type="entry name" value="Peroxidase"/>
    <property type="match status" value="1"/>
</dbReference>
<dbReference type="PANTHER" id="PTHR31517">
    <property type="match status" value="1"/>
</dbReference>
<evidence type="ECO:0000256" key="6">
    <source>
        <dbReference type="ARBA" id="ARBA00022723"/>
    </source>
</evidence>
<keyword evidence="7 15" id="KW-0560">Oxidoreductase</keyword>
<keyword evidence="6 12" id="KW-0479">Metal-binding</keyword>
<dbReference type="PRINTS" id="PR00458">
    <property type="entry name" value="PEROXIDASE"/>
</dbReference>
<feature type="disulfide bond" evidence="14">
    <location>
        <begin position="35"/>
        <end position="117"/>
    </location>
</feature>
<keyword evidence="15" id="KW-0964">Secreted</keyword>
<dbReference type="PROSITE" id="PS00436">
    <property type="entry name" value="PEROXIDASE_2"/>
    <property type="match status" value="1"/>
</dbReference>
<evidence type="ECO:0000256" key="7">
    <source>
        <dbReference type="ARBA" id="ARBA00023002"/>
    </source>
</evidence>
<comment type="catalytic activity">
    <reaction evidence="1 15">
        <text>2 a phenolic donor + H2O2 = 2 a phenolic radical donor + 2 H2O</text>
        <dbReference type="Rhea" id="RHEA:56136"/>
        <dbReference type="ChEBI" id="CHEBI:15377"/>
        <dbReference type="ChEBI" id="CHEBI:16240"/>
        <dbReference type="ChEBI" id="CHEBI:139520"/>
        <dbReference type="ChEBI" id="CHEBI:139521"/>
        <dbReference type="EC" id="1.11.1.7"/>
    </reaction>
</comment>
<evidence type="ECO:0000256" key="8">
    <source>
        <dbReference type="ARBA" id="ARBA00023004"/>
    </source>
</evidence>
<reference evidence="17" key="1">
    <citation type="journal article" date="2020" name="Plant Biotechnol. J.">
        <title>The pomegranate (Punica granatum L.) draft genome dissects genetic divergence between soft- and hard-seeded cultivars.</title>
        <authorList>
            <person name="Luo X."/>
            <person name="Li H."/>
            <person name="Wu Z."/>
            <person name="Yao W."/>
            <person name="Zhao P."/>
            <person name="Cao D."/>
            <person name="Yu H."/>
            <person name="Li K."/>
            <person name="Poudel K."/>
            <person name="Zhao D."/>
            <person name="Zhang F."/>
            <person name="Xia X."/>
            <person name="Chen L."/>
            <person name="Wang Q."/>
            <person name="Jing D."/>
            <person name="Cao S."/>
        </authorList>
    </citation>
    <scope>NUCLEOTIDE SEQUENCE [LARGE SCALE GENOMIC DNA]</scope>
    <source>
        <strain evidence="17">cv. Tunisia</strain>
    </source>
</reference>